<dbReference type="AlphaFoldDB" id="A0A5B8XSQ9"/>
<protein>
    <recommendedName>
        <fullName evidence="5">Pyridoxamine 5'-phosphate oxidase</fullName>
        <ecNumber evidence="5">1.4.3.5</ecNumber>
    </recommendedName>
</protein>
<dbReference type="InterPro" id="IPR019740">
    <property type="entry name" value="Pyridox_Oxase_CS"/>
</dbReference>
<evidence type="ECO:0000256" key="6">
    <source>
        <dbReference type="PIRSR" id="PIRSR000190-2"/>
    </source>
</evidence>
<name>A0A5B8XSQ9_9DELT</name>
<dbReference type="NCBIfam" id="NF004231">
    <property type="entry name" value="PRK05679.1"/>
    <property type="match status" value="1"/>
</dbReference>
<dbReference type="NCBIfam" id="TIGR00558">
    <property type="entry name" value="pdxH"/>
    <property type="match status" value="1"/>
</dbReference>
<dbReference type="EC" id="1.4.3.5" evidence="5"/>
<dbReference type="UniPathway" id="UPA01068">
    <property type="reaction ID" value="UER00304"/>
</dbReference>
<feature type="binding site" evidence="6">
    <location>
        <position position="65"/>
    </location>
    <ligand>
        <name>FMN</name>
        <dbReference type="ChEBI" id="CHEBI:58210"/>
    </ligand>
</feature>
<feature type="domain" description="Pyridoxamine 5'-phosphate oxidase N-terminal" evidence="7">
    <location>
        <begin position="18"/>
        <end position="141"/>
    </location>
</feature>
<dbReference type="Pfam" id="PF10590">
    <property type="entry name" value="PNP_phzG_C"/>
    <property type="match status" value="1"/>
</dbReference>
<evidence type="ECO:0000256" key="4">
    <source>
        <dbReference type="ARBA" id="ARBA00023002"/>
    </source>
</evidence>
<sequence>MLEPKNDPFEWFDGWLEEAKAKGMADPNAMALSTVGTDGMPSSRMVLLKERTPRGFVFYTNFESRKGGELGHGMACLLFYWRELSRQIRIEGTLERVADEDSDLYFSTRPRLSQIGAWASMQSRPLESREHLLARVEELEAKFEGSEVPRPPHWGGTLLIPRRMEFWQAGDFRLHDRFEYLYQADGWSVPSRLFP</sequence>
<dbReference type="GO" id="GO:0008615">
    <property type="term" value="P:pyridoxine biosynthetic process"/>
    <property type="evidence" value="ECO:0007669"/>
    <property type="project" value="UniProtKB-UniRule"/>
</dbReference>
<dbReference type="InterPro" id="IPR012349">
    <property type="entry name" value="Split_barrel_FMN-bd"/>
</dbReference>
<evidence type="ECO:0000259" key="7">
    <source>
        <dbReference type="Pfam" id="PF01243"/>
    </source>
</evidence>
<evidence type="ECO:0000313" key="9">
    <source>
        <dbReference type="EMBL" id="QED27083.1"/>
    </source>
</evidence>
<dbReference type="Gene3D" id="2.30.110.10">
    <property type="entry name" value="Electron Transport, Fmn-binding Protein, Chain A"/>
    <property type="match status" value="1"/>
</dbReference>
<evidence type="ECO:0000259" key="8">
    <source>
        <dbReference type="Pfam" id="PF10590"/>
    </source>
</evidence>
<dbReference type="Proteomes" id="UP000321595">
    <property type="component" value="Chromosome"/>
</dbReference>
<keyword evidence="4 9" id="KW-0560">Oxidoreductase</keyword>
<feature type="binding site" evidence="6">
    <location>
        <position position="167"/>
    </location>
    <ligand>
        <name>FMN</name>
        <dbReference type="ChEBI" id="CHEBI:58210"/>
    </ligand>
</feature>
<feature type="binding site" evidence="6">
    <location>
        <begin position="122"/>
        <end position="123"/>
    </location>
    <ligand>
        <name>FMN</name>
        <dbReference type="ChEBI" id="CHEBI:58210"/>
    </ligand>
</feature>
<dbReference type="GO" id="GO:0004733">
    <property type="term" value="F:pyridoxamine phosphate oxidase activity"/>
    <property type="evidence" value="ECO:0007669"/>
    <property type="project" value="UniProtKB-UniRule"/>
</dbReference>
<evidence type="ECO:0000256" key="3">
    <source>
        <dbReference type="ARBA" id="ARBA00022643"/>
    </source>
</evidence>
<evidence type="ECO:0000256" key="5">
    <source>
        <dbReference type="NCBIfam" id="TIGR00558"/>
    </source>
</evidence>
<feature type="binding site" evidence="6">
    <location>
        <begin position="59"/>
        <end position="60"/>
    </location>
    <ligand>
        <name>FMN</name>
        <dbReference type="ChEBI" id="CHEBI:58210"/>
    </ligand>
</feature>
<keyword evidence="2" id="KW-0285">Flavoprotein</keyword>
<dbReference type="EMBL" id="CP042467">
    <property type="protein sequence ID" value="QED27083.1"/>
    <property type="molecule type" value="Genomic_DNA"/>
</dbReference>
<keyword evidence="10" id="KW-1185">Reference proteome</keyword>
<dbReference type="GO" id="GO:0010181">
    <property type="term" value="F:FMN binding"/>
    <property type="evidence" value="ECO:0007669"/>
    <property type="project" value="UniProtKB-UniRule"/>
</dbReference>
<dbReference type="PANTHER" id="PTHR10851:SF0">
    <property type="entry name" value="PYRIDOXINE-5'-PHOSPHATE OXIDASE"/>
    <property type="match status" value="1"/>
</dbReference>
<dbReference type="RefSeq" id="WP_146958768.1">
    <property type="nucleotide sequence ID" value="NZ_CP042467.1"/>
</dbReference>
<proteinExistence type="inferred from homology"/>
<keyword evidence="3 6" id="KW-0288">FMN</keyword>
<dbReference type="OrthoDB" id="9780392at2"/>
<feature type="binding site" evidence="6">
    <location>
        <begin position="44"/>
        <end position="49"/>
    </location>
    <ligand>
        <name>FMN</name>
        <dbReference type="ChEBI" id="CHEBI:58210"/>
    </ligand>
</feature>
<feature type="domain" description="Pyridoxine 5'-phosphate oxidase dimerisation C-terminal" evidence="8">
    <location>
        <begin position="154"/>
        <end position="194"/>
    </location>
</feature>
<dbReference type="PANTHER" id="PTHR10851">
    <property type="entry name" value="PYRIDOXINE-5-PHOSPHATE OXIDASE"/>
    <property type="match status" value="1"/>
</dbReference>
<dbReference type="Pfam" id="PF01243">
    <property type="entry name" value="PNPOx_N"/>
    <property type="match status" value="1"/>
</dbReference>
<dbReference type="InterPro" id="IPR019576">
    <property type="entry name" value="Pyridoxamine_oxidase_dimer_C"/>
</dbReference>
<feature type="binding site" evidence="6">
    <location>
        <position position="87"/>
    </location>
    <ligand>
        <name>FMN</name>
        <dbReference type="ChEBI" id="CHEBI:58210"/>
    </ligand>
</feature>
<feature type="binding site" evidence="6">
    <location>
        <position position="177"/>
    </location>
    <ligand>
        <name>FMN</name>
        <dbReference type="ChEBI" id="CHEBI:58210"/>
    </ligand>
</feature>
<dbReference type="HAMAP" id="MF_01629">
    <property type="entry name" value="PdxH"/>
    <property type="match status" value="1"/>
</dbReference>
<accession>A0A5B8XSQ9</accession>
<gene>
    <name evidence="9" type="primary">pdxH</name>
    <name evidence="9" type="ORF">FRD01_07480</name>
</gene>
<comment type="similarity">
    <text evidence="1">Belongs to the pyridoxamine 5'-phosphate oxidase family.</text>
</comment>
<dbReference type="InterPro" id="IPR011576">
    <property type="entry name" value="Pyridox_Oxase_N"/>
</dbReference>
<evidence type="ECO:0000256" key="1">
    <source>
        <dbReference type="ARBA" id="ARBA00007301"/>
    </source>
</evidence>
<dbReference type="KEGG" id="bbae:FRD01_07480"/>
<dbReference type="SUPFAM" id="SSF50475">
    <property type="entry name" value="FMN-binding split barrel"/>
    <property type="match status" value="1"/>
</dbReference>
<dbReference type="PROSITE" id="PS01064">
    <property type="entry name" value="PYRIDOX_OXIDASE"/>
    <property type="match status" value="1"/>
</dbReference>
<feature type="binding site" evidence="6">
    <location>
        <position position="66"/>
    </location>
    <ligand>
        <name>FMN</name>
        <dbReference type="ChEBI" id="CHEBI:58210"/>
    </ligand>
</feature>
<evidence type="ECO:0000256" key="2">
    <source>
        <dbReference type="ARBA" id="ARBA00022630"/>
    </source>
</evidence>
<reference evidence="9 10" key="1">
    <citation type="submission" date="2019-08" db="EMBL/GenBank/DDBJ databases">
        <authorList>
            <person name="Liang Q."/>
        </authorList>
    </citation>
    <scope>NUCLEOTIDE SEQUENCE [LARGE SCALE GENOMIC DNA]</scope>
    <source>
        <strain evidence="9 10">V1718</strain>
    </source>
</reference>
<dbReference type="PIRSF" id="PIRSF000190">
    <property type="entry name" value="Pyd_amn-ph_oxd"/>
    <property type="match status" value="1"/>
</dbReference>
<evidence type="ECO:0000313" key="10">
    <source>
        <dbReference type="Proteomes" id="UP000321595"/>
    </source>
</evidence>
<organism evidence="9 10">
    <name type="scientific">Microvenator marinus</name>
    <dbReference type="NCBI Taxonomy" id="2600177"/>
    <lineage>
        <taxon>Bacteria</taxon>
        <taxon>Deltaproteobacteria</taxon>
        <taxon>Bradymonadales</taxon>
        <taxon>Microvenatoraceae</taxon>
        <taxon>Microvenator</taxon>
    </lineage>
</organism>
<dbReference type="InterPro" id="IPR000659">
    <property type="entry name" value="Pyridox_Oxase"/>
</dbReference>
<comment type="cofactor">
    <cofactor evidence="6">
        <name>FMN</name>
        <dbReference type="ChEBI" id="CHEBI:58210"/>
    </cofactor>
    <text evidence="6">Binds 1 FMN per subunit.</text>
</comment>